<evidence type="ECO:0000256" key="9">
    <source>
        <dbReference type="ARBA" id="ARBA00022840"/>
    </source>
</evidence>
<keyword evidence="5" id="KW-0808">Transferase</keyword>
<name>A0ABY3PFN8_9STAP</name>
<dbReference type="InterPro" id="IPR003594">
    <property type="entry name" value="HATPase_dom"/>
</dbReference>
<evidence type="ECO:0000256" key="3">
    <source>
        <dbReference type="ARBA" id="ARBA00012438"/>
    </source>
</evidence>
<protein>
    <recommendedName>
        <fullName evidence="3">histidine kinase</fullName>
        <ecNumber evidence="3">2.7.13.3</ecNumber>
    </recommendedName>
    <alternativeName>
        <fullName evidence="13">Glycopeptide resistance-associated protein S</fullName>
    </alternativeName>
</protein>
<dbReference type="EC" id="2.7.13.3" evidence="3"/>
<keyword evidence="11" id="KW-0902">Two-component regulatory system</keyword>
<dbReference type="GO" id="GO:0016301">
    <property type="term" value="F:kinase activity"/>
    <property type="evidence" value="ECO:0007669"/>
    <property type="project" value="UniProtKB-KW"/>
</dbReference>
<reference evidence="16 17" key="1">
    <citation type="journal article" date="2022" name="Pathogens">
        <title>Staphylococcus ratti sp. nov. Isolated from a Lab Rat.</title>
        <authorList>
            <person name="Kovarovic V."/>
            <person name="Sedlacek I."/>
            <person name="Petras P."/>
            <person name="Kralova S."/>
            <person name="Maslanova I."/>
            <person name="Svec P."/>
            <person name="Neumann-Schaal M."/>
            <person name="Botka T."/>
            <person name="Gelbicova T."/>
            <person name="Stankova E."/>
            <person name="Doskar J."/>
            <person name="Pantucek R."/>
        </authorList>
    </citation>
    <scope>NUCLEOTIDE SEQUENCE [LARGE SCALE GENOMIC DNA]</scope>
    <source>
        <strain evidence="16 17">CCM 9025</strain>
    </source>
</reference>
<keyword evidence="6 14" id="KW-0812">Transmembrane</keyword>
<dbReference type="PROSITE" id="PS50109">
    <property type="entry name" value="HIS_KIN"/>
    <property type="match status" value="1"/>
</dbReference>
<comment type="catalytic activity">
    <reaction evidence="1">
        <text>ATP + protein L-histidine = ADP + protein N-phospho-L-histidine.</text>
        <dbReference type="EC" id="2.7.13.3"/>
    </reaction>
</comment>
<evidence type="ECO:0000256" key="4">
    <source>
        <dbReference type="ARBA" id="ARBA00022475"/>
    </source>
</evidence>
<evidence type="ECO:0000313" key="17">
    <source>
        <dbReference type="Proteomes" id="UP001197626"/>
    </source>
</evidence>
<evidence type="ECO:0000256" key="11">
    <source>
        <dbReference type="ARBA" id="ARBA00023012"/>
    </source>
</evidence>
<keyword evidence="7" id="KW-0547">Nucleotide-binding</keyword>
<dbReference type="InterPro" id="IPR004358">
    <property type="entry name" value="Sig_transdc_His_kin-like_C"/>
</dbReference>
<dbReference type="SMART" id="SM00387">
    <property type="entry name" value="HATPase_c"/>
    <property type="match status" value="1"/>
</dbReference>
<evidence type="ECO:0000256" key="6">
    <source>
        <dbReference type="ARBA" id="ARBA00022692"/>
    </source>
</evidence>
<evidence type="ECO:0000256" key="8">
    <source>
        <dbReference type="ARBA" id="ARBA00022777"/>
    </source>
</evidence>
<keyword evidence="17" id="KW-1185">Reference proteome</keyword>
<dbReference type="InterPro" id="IPR036890">
    <property type="entry name" value="HATPase_C_sf"/>
</dbReference>
<keyword evidence="12 14" id="KW-0472">Membrane</keyword>
<gene>
    <name evidence="16" type="ORF">LN051_00555</name>
</gene>
<feature type="transmembrane region" description="Helical" evidence="14">
    <location>
        <begin position="16"/>
        <end position="37"/>
    </location>
</feature>
<dbReference type="PANTHER" id="PTHR45453">
    <property type="entry name" value="PHOSPHATE REGULON SENSOR PROTEIN PHOR"/>
    <property type="match status" value="1"/>
</dbReference>
<dbReference type="InterPro" id="IPR050351">
    <property type="entry name" value="BphY/WalK/GraS-like"/>
</dbReference>
<dbReference type="PANTHER" id="PTHR45453:SF2">
    <property type="entry name" value="HISTIDINE KINASE"/>
    <property type="match status" value="1"/>
</dbReference>
<evidence type="ECO:0000256" key="5">
    <source>
        <dbReference type="ARBA" id="ARBA00022679"/>
    </source>
</evidence>
<evidence type="ECO:0000313" key="16">
    <source>
        <dbReference type="EMBL" id="UEX91101.1"/>
    </source>
</evidence>
<evidence type="ECO:0000256" key="1">
    <source>
        <dbReference type="ARBA" id="ARBA00000085"/>
    </source>
</evidence>
<dbReference type="SUPFAM" id="SSF55874">
    <property type="entry name" value="ATPase domain of HSP90 chaperone/DNA topoisomerase II/histidine kinase"/>
    <property type="match status" value="1"/>
</dbReference>
<dbReference type="Gene3D" id="3.30.565.10">
    <property type="entry name" value="Histidine kinase-like ATPase, C-terminal domain"/>
    <property type="match status" value="1"/>
</dbReference>
<evidence type="ECO:0000256" key="13">
    <source>
        <dbReference type="ARBA" id="ARBA00042987"/>
    </source>
</evidence>
<dbReference type="Pfam" id="PF02518">
    <property type="entry name" value="HATPase_c"/>
    <property type="match status" value="1"/>
</dbReference>
<keyword evidence="9" id="KW-0067">ATP-binding</keyword>
<comment type="subcellular location">
    <subcellularLocation>
        <location evidence="2">Cell membrane</location>
        <topology evidence="2">Multi-pass membrane protein</topology>
    </subcellularLocation>
</comment>
<dbReference type="EMBL" id="CP086654">
    <property type="protein sequence ID" value="UEX91101.1"/>
    <property type="molecule type" value="Genomic_DNA"/>
</dbReference>
<accession>A0ABY3PFN8</accession>
<keyword evidence="8 16" id="KW-0418">Kinase</keyword>
<evidence type="ECO:0000256" key="7">
    <source>
        <dbReference type="ARBA" id="ARBA00022741"/>
    </source>
</evidence>
<dbReference type="InterPro" id="IPR005467">
    <property type="entry name" value="His_kinase_dom"/>
</dbReference>
<organism evidence="16 17">
    <name type="scientific">Staphylococcus ratti</name>
    <dbReference type="NCBI Taxonomy" id="2892440"/>
    <lineage>
        <taxon>Bacteria</taxon>
        <taxon>Bacillati</taxon>
        <taxon>Bacillota</taxon>
        <taxon>Bacilli</taxon>
        <taxon>Bacillales</taxon>
        <taxon>Staphylococcaceae</taxon>
        <taxon>Staphylococcus</taxon>
    </lineage>
</organism>
<keyword evidence="10 14" id="KW-1133">Transmembrane helix</keyword>
<keyword evidence="4" id="KW-1003">Cell membrane</keyword>
<proteinExistence type="predicted"/>
<sequence length="283" mass="32602">MLFLITFYVYALSMEAYLLTLAIGIFVFGVVLALKYLSFHKEETVKQANEQLKDMLHEEKMAHRMYQKDIENYFLTWIHQIKTPITASKLLLERHEAGTVNRVRQEITEIENYTNLALNYLKLLNHETDMVAKSVTLEAVVKPLIKRYALHFIENQTRIHTDNLHQKVTTDAQWLRIMIEQILNNALKYTKSGDIWIAYDSDQKALSIRDNGIGISKADLPKIFEKGYSGTNGRLNEKSSGIGLFVVKQISKKLQHPIEVNSEQGVSTTFTIYFPVDSNLSKM</sequence>
<evidence type="ECO:0000256" key="10">
    <source>
        <dbReference type="ARBA" id="ARBA00022989"/>
    </source>
</evidence>
<evidence type="ECO:0000256" key="2">
    <source>
        <dbReference type="ARBA" id="ARBA00004651"/>
    </source>
</evidence>
<dbReference type="PRINTS" id="PR00344">
    <property type="entry name" value="BCTRLSENSOR"/>
</dbReference>
<evidence type="ECO:0000256" key="14">
    <source>
        <dbReference type="SAM" id="Phobius"/>
    </source>
</evidence>
<evidence type="ECO:0000259" key="15">
    <source>
        <dbReference type="PROSITE" id="PS50109"/>
    </source>
</evidence>
<feature type="domain" description="Histidine kinase" evidence="15">
    <location>
        <begin position="76"/>
        <end position="278"/>
    </location>
</feature>
<dbReference type="Proteomes" id="UP001197626">
    <property type="component" value="Chromosome"/>
</dbReference>
<dbReference type="RefSeq" id="WP_229293578.1">
    <property type="nucleotide sequence ID" value="NZ_CP086654.1"/>
</dbReference>
<evidence type="ECO:0000256" key="12">
    <source>
        <dbReference type="ARBA" id="ARBA00023136"/>
    </source>
</evidence>